<feature type="transmembrane region" description="Helical" evidence="1">
    <location>
        <begin position="138"/>
        <end position="157"/>
    </location>
</feature>
<dbReference type="AlphaFoldDB" id="W6RUW6"/>
<reference evidence="2 3" key="1">
    <citation type="submission" date="2013-11" db="EMBL/GenBank/DDBJ databases">
        <title>Complete genome sequence of Clostridum sp. M2/40.</title>
        <authorList>
            <person name="Wibberg D."/>
            <person name="Puehler A."/>
            <person name="Schlueter A."/>
        </authorList>
    </citation>
    <scope>NUCLEOTIDE SEQUENCE [LARGE SCALE GENOMIC DNA]</scope>
    <source>
        <strain evidence="3">M2/40</strain>
    </source>
</reference>
<feature type="transmembrane region" description="Helical" evidence="1">
    <location>
        <begin position="65"/>
        <end position="85"/>
    </location>
</feature>
<feature type="transmembrane region" description="Helical" evidence="1">
    <location>
        <begin position="6"/>
        <end position="22"/>
    </location>
</feature>
<dbReference type="EMBL" id="HG917868">
    <property type="protein sequence ID" value="CDM68128.1"/>
    <property type="molecule type" value="Genomic_DNA"/>
</dbReference>
<feature type="transmembrane region" description="Helical" evidence="1">
    <location>
        <begin position="164"/>
        <end position="189"/>
    </location>
</feature>
<dbReference type="KEGG" id="clt:CM240_0964"/>
<protein>
    <submittedName>
        <fullName evidence="2">Putative membrane protein</fullName>
    </submittedName>
</protein>
<dbReference type="HOGENOM" id="CLU_1259602_0_0_9"/>
<organism evidence="2 3">
    <name type="scientific">Clostridium bornimense</name>
    <dbReference type="NCBI Taxonomy" id="1216932"/>
    <lineage>
        <taxon>Bacteria</taxon>
        <taxon>Bacillati</taxon>
        <taxon>Bacillota</taxon>
        <taxon>Clostridia</taxon>
        <taxon>Eubacteriales</taxon>
        <taxon>Clostridiaceae</taxon>
        <taxon>Clostridium</taxon>
    </lineage>
</organism>
<dbReference type="Proteomes" id="UP000019426">
    <property type="component" value="Chromosome M2/40_rep1"/>
</dbReference>
<dbReference type="RefSeq" id="WP_044036988.1">
    <property type="nucleotide sequence ID" value="NZ_HG917868.1"/>
</dbReference>
<feature type="transmembrane region" description="Helical" evidence="1">
    <location>
        <begin position="97"/>
        <end position="118"/>
    </location>
</feature>
<sequence>MIYLYFISLLLIIFLSFYTFYIRNNCPKTIKEIVTIVTIMIILRMATLMFTFVKKSISYMGYFKYTYYLNFIYIPIIISIVFFILWRNSKLKSSRLVIVLIISVFLYSIILLLNKPIVEIFTDYKMGYVINFNIPITEFYYGFINIIAFAFIMKFLLYAKDTNGVLIVVSASLLSLAEVALSLGFGAYMPQPLMGEVLWVVALERCVESFRWNSRVDKK</sequence>
<evidence type="ECO:0000313" key="2">
    <source>
        <dbReference type="EMBL" id="CDM68128.1"/>
    </source>
</evidence>
<name>W6RUW6_9CLOT</name>
<keyword evidence="1" id="KW-1133">Transmembrane helix</keyword>
<dbReference type="PATRIC" id="fig|1216932.3.peg.952"/>
<keyword evidence="1" id="KW-0472">Membrane</keyword>
<gene>
    <name evidence="2" type="ORF">CM240_0964</name>
</gene>
<dbReference type="STRING" id="1216932.CM240_0964"/>
<keyword evidence="3" id="KW-1185">Reference proteome</keyword>
<accession>W6RUW6</accession>
<evidence type="ECO:0000313" key="3">
    <source>
        <dbReference type="Proteomes" id="UP000019426"/>
    </source>
</evidence>
<feature type="transmembrane region" description="Helical" evidence="1">
    <location>
        <begin position="34"/>
        <end position="53"/>
    </location>
</feature>
<proteinExistence type="predicted"/>
<keyword evidence="1" id="KW-0812">Transmembrane</keyword>
<evidence type="ECO:0000256" key="1">
    <source>
        <dbReference type="SAM" id="Phobius"/>
    </source>
</evidence>